<keyword evidence="1" id="KW-0815">Transposition</keyword>
<keyword evidence="2" id="KW-0238">DNA-binding</keyword>
<evidence type="ECO:0000313" key="4">
    <source>
        <dbReference type="EMBL" id="CAB4692039.1"/>
    </source>
</evidence>
<dbReference type="InterPro" id="IPR001207">
    <property type="entry name" value="Transposase_mutator"/>
</dbReference>
<dbReference type="GO" id="GO:0004803">
    <property type="term" value="F:transposase activity"/>
    <property type="evidence" value="ECO:0007669"/>
    <property type="project" value="InterPro"/>
</dbReference>
<keyword evidence="3" id="KW-0233">DNA recombination</keyword>
<accession>A0A6J6NZK3</accession>
<dbReference type="PANTHER" id="PTHR33217">
    <property type="entry name" value="TRANSPOSASE FOR INSERTION SEQUENCE ELEMENT IS1081"/>
    <property type="match status" value="1"/>
</dbReference>
<dbReference type="NCBIfam" id="NF033543">
    <property type="entry name" value="transpos_IS256"/>
    <property type="match status" value="1"/>
</dbReference>
<organism evidence="4">
    <name type="scientific">freshwater metagenome</name>
    <dbReference type="NCBI Taxonomy" id="449393"/>
    <lineage>
        <taxon>unclassified sequences</taxon>
        <taxon>metagenomes</taxon>
        <taxon>ecological metagenomes</taxon>
    </lineage>
</organism>
<name>A0A6J6NZK3_9ZZZZ</name>
<dbReference type="PROSITE" id="PS01007">
    <property type="entry name" value="TRANSPOSASE_MUTATOR"/>
    <property type="match status" value="1"/>
</dbReference>
<dbReference type="GO" id="GO:0003677">
    <property type="term" value="F:DNA binding"/>
    <property type="evidence" value="ECO:0007669"/>
    <property type="project" value="UniProtKB-KW"/>
</dbReference>
<evidence type="ECO:0000256" key="3">
    <source>
        <dbReference type="ARBA" id="ARBA00023172"/>
    </source>
</evidence>
<evidence type="ECO:0000256" key="1">
    <source>
        <dbReference type="ARBA" id="ARBA00022578"/>
    </source>
</evidence>
<dbReference type="PANTHER" id="PTHR33217:SF8">
    <property type="entry name" value="MUTATOR FAMILY TRANSPOSASE"/>
    <property type="match status" value="1"/>
</dbReference>
<sequence>MSSKREEASALPAVRGEGVAGDVFDMQDWAQELVARARASGVELAGENGLLTAMVRQVLQTGLNVELADHLGYAPYAVEGRGSGNSRNGGYPKTVTTDVGPVEVQMPRDRLGTFEPVTVPKHARRLDGLSGNVISLYAKGMTTGDIQTHLFEIYGTDISRETISKITDAIVDDMHAWQNRPLEALYAVVLIDAIVIKIRGSQVANRPVYVAIGVNMAGERDVLGMWIGPTGGEGAKQWATMLTELRNRGMHDALIVCCDGLKGLPESIRGTWPNATVQTCVVHMVRNSLTYASKKDWQPITRAMREIYTASTVDVAIERFAEFSTDWKTKYPALIQAWERSWPEFVPFLEFPVELRKIVYTTNAIESLNARFRKAVRHRGHFPNEQSAMKVLYLVATTKRHNRENLTGQINGWKQILNTLTIHYGDRITAAN</sequence>
<evidence type="ECO:0000256" key="2">
    <source>
        <dbReference type="ARBA" id="ARBA00023125"/>
    </source>
</evidence>
<protein>
    <submittedName>
        <fullName evidence="4">Unannotated protein</fullName>
    </submittedName>
</protein>
<dbReference type="AlphaFoldDB" id="A0A6J6NZK3"/>
<gene>
    <name evidence="4" type="ORF">UFOPK2366_00813</name>
</gene>
<reference evidence="4" key="1">
    <citation type="submission" date="2020-05" db="EMBL/GenBank/DDBJ databases">
        <authorList>
            <person name="Chiriac C."/>
            <person name="Salcher M."/>
            <person name="Ghai R."/>
            <person name="Kavagutti S V."/>
        </authorList>
    </citation>
    <scope>NUCLEOTIDE SEQUENCE</scope>
</reference>
<dbReference type="GO" id="GO:0006313">
    <property type="term" value="P:DNA transposition"/>
    <property type="evidence" value="ECO:0007669"/>
    <property type="project" value="InterPro"/>
</dbReference>
<dbReference type="EMBL" id="CAEZXM010000132">
    <property type="protein sequence ID" value="CAB4692039.1"/>
    <property type="molecule type" value="Genomic_DNA"/>
</dbReference>
<dbReference type="Pfam" id="PF00872">
    <property type="entry name" value="Transposase_mut"/>
    <property type="match status" value="1"/>
</dbReference>
<proteinExistence type="predicted"/>